<dbReference type="PANTHER" id="PTHR43690:SF18">
    <property type="entry name" value="INSULIN-DEGRADING ENZYME-RELATED"/>
    <property type="match status" value="1"/>
</dbReference>
<evidence type="ECO:0000256" key="2">
    <source>
        <dbReference type="SAM" id="MobiDB-lite"/>
    </source>
</evidence>
<keyword evidence="1" id="KW-0479">Metal-binding</keyword>
<dbReference type="PANTHER" id="PTHR43690">
    <property type="entry name" value="NARDILYSIN"/>
    <property type="match status" value="1"/>
</dbReference>
<sequence>MAAEGCVEIPLGGAVRTVAPRNAADSNCAVEVYWQVGKTSNRRSALLSLLDHIMDEPLFDTLRTKRQLGYSVRGSSRNTLQMLGYVITVVSATHSPTEIEEAVLAFLETFTAGLTSMPAAEYKRNVEAAVANKLQDDHNMLEEADRYFSEVATFQYCFQRAEEEAEEMSAITRTEFASFVHDVFMGADARSLHVHVHKGADEALPQGAVRVSDVNSFKSGLPTHHPQHKPLPPLATTIPAARGSSRRRV</sequence>
<dbReference type="Gene3D" id="3.30.830.10">
    <property type="entry name" value="Metalloenzyme, LuxS/M16 peptidase-like"/>
    <property type="match status" value="1"/>
</dbReference>
<proteinExistence type="predicted"/>
<evidence type="ECO:0000256" key="1">
    <source>
        <dbReference type="ARBA" id="ARBA00022723"/>
    </source>
</evidence>
<dbReference type="InterPro" id="IPR054734">
    <property type="entry name" value="PqqF-like_C_4"/>
</dbReference>
<dbReference type="InterPro" id="IPR011249">
    <property type="entry name" value="Metalloenz_LuxS/M16"/>
</dbReference>
<accession>A0A7S3BZL8</accession>
<dbReference type="EMBL" id="HBHX01067047">
    <property type="protein sequence ID" value="CAE0147884.1"/>
    <property type="molecule type" value="Transcribed_RNA"/>
</dbReference>
<organism evidence="4">
    <name type="scientific">Haptolina ericina</name>
    <dbReference type="NCBI Taxonomy" id="156174"/>
    <lineage>
        <taxon>Eukaryota</taxon>
        <taxon>Haptista</taxon>
        <taxon>Haptophyta</taxon>
        <taxon>Prymnesiophyceae</taxon>
        <taxon>Prymnesiales</taxon>
        <taxon>Prymnesiaceae</taxon>
        <taxon>Haptolina</taxon>
    </lineage>
</organism>
<dbReference type="Pfam" id="PF22456">
    <property type="entry name" value="PqqF-like_C_4"/>
    <property type="match status" value="1"/>
</dbReference>
<name>A0A7S3BZL8_9EUKA</name>
<dbReference type="SUPFAM" id="SSF63411">
    <property type="entry name" value="LuxS/MPP-like metallohydrolase"/>
    <property type="match status" value="1"/>
</dbReference>
<dbReference type="InterPro" id="IPR050626">
    <property type="entry name" value="Peptidase_M16"/>
</dbReference>
<evidence type="ECO:0000259" key="3">
    <source>
        <dbReference type="Pfam" id="PF22456"/>
    </source>
</evidence>
<reference evidence="4" key="1">
    <citation type="submission" date="2021-01" db="EMBL/GenBank/DDBJ databases">
        <authorList>
            <person name="Corre E."/>
            <person name="Pelletier E."/>
            <person name="Niang G."/>
            <person name="Scheremetjew M."/>
            <person name="Finn R."/>
            <person name="Kale V."/>
            <person name="Holt S."/>
            <person name="Cochrane G."/>
            <person name="Meng A."/>
            <person name="Brown T."/>
            <person name="Cohen L."/>
        </authorList>
    </citation>
    <scope>NUCLEOTIDE SEQUENCE</scope>
    <source>
        <strain evidence="4">CCMP281</strain>
    </source>
</reference>
<protein>
    <recommendedName>
        <fullName evidence="3">Coenzyme PQQ synthesis protein F-like C-terminal lobe domain-containing protein</fullName>
    </recommendedName>
</protein>
<dbReference type="GO" id="GO:0046872">
    <property type="term" value="F:metal ion binding"/>
    <property type="evidence" value="ECO:0007669"/>
    <property type="project" value="UniProtKB-KW"/>
</dbReference>
<dbReference type="AlphaFoldDB" id="A0A7S3BZL8"/>
<evidence type="ECO:0000313" key="4">
    <source>
        <dbReference type="EMBL" id="CAE0147884.1"/>
    </source>
</evidence>
<feature type="region of interest" description="Disordered" evidence="2">
    <location>
        <begin position="218"/>
        <end position="249"/>
    </location>
</feature>
<feature type="domain" description="Coenzyme PQQ synthesis protein F-like C-terminal lobe" evidence="3">
    <location>
        <begin position="49"/>
        <end position="147"/>
    </location>
</feature>
<gene>
    <name evidence="4" type="ORF">HERI1096_LOCUS37087</name>
</gene>